<dbReference type="PhylomeDB" id="A0A0G4EDA3"/>
<proteinExistence type="predicted"/>
<dbReference type="PANTHER" id="PTHR38899">
    <property type="entry name" value="DOMAIN OOKINETE PROTEIN, PUTATIVE-RELATED"/>
    <property type="match status" value="1"/>
</dbReference>
<dbReference type="OrthoDB" id="437141at2759"/>
<keyword evidence="3" id="KW-1185">Reference proteome</keyword>
<dbReference type="VEuPathDB" id="CryptoDB:Vbra_20165"/>
<accession>A0A0G4EDA3</accession>
<sequence>MPGNEDDHCSGEEVHWYINPRQDQTLIILDFDDTLFPTSLYDELGSDDPKLWACAASALALVAQSALYAKVVVCSNGNLTWLNAALSEPAYHQLRGFMQANDIPVISAMDLAGMRGLLDHSPDVWKRAGFAEIIAHYHEHDIMPFRVVSVGDATRDLSALETNRGYLEGATLVKVKLKSEPSTSELVEEHKALLSSFGAILTEEVCENHQMEFGIDGNAHLTAVKDPDIEDPQTYFATYDKDTATICRPTPTPNDTIAMVNLWDALADGEGESEGEGEGEGDSYDGAEGGKRKWGADGWLAAKRHCGEWGGQGGGSDQSDEEAEDEGEDAEEEDFEEEEDDE</sequence>
<dbReference type="SUPFAM" id="SSF56784">
    <property type="entry name" value="HAD-like"/>
    <property type="match status" value="1"/>
</dbReference>
<evidence type="ECO:0000313" key="3">
    <source>
        <dbReference type="Proteomes" id="UP000041254"/>
    </source>
</evidence>
<dbReference type="EMBL" id="CDMY01000158">
    <property type="protein sequence ID" value="CEL93332.1"/>
    <property type="molecule type" value="Genomic_DNA"/>
</dbReference>
<name>A0A0G4EDA3_VITBC</name>
<feature type="compositionally biased region" description="Acidic residues" evidence="1">
    <location>
        <begin position="269"/>
        <end position="285"/>
    </location>
</feature>
<organism evidence="2 3">
    <name type="scientific">Vitrella brassicaformis (strain CCMP3155)</name>
    <dbReference type="NCBI Taxonomy" id="1169540"/>
    <lineage>
        <taxon>Eukaryota</taxon>
        <taxon>Sar</taxon>
        <taxon>Alveolata</taxon>
        <taxon>Colpodellida</taxon>
        <taxon>Vitrellaceae</taxon>
        <taxon>Vitrella</taxon>
    </lineage>
</organism>
<feature type="compositionally biased region" description="Acidic residues" evidence="1">
    <location>
        <begin position="318"/>
        <end position="342"/>
    </location>
</feature>
<protein>
    <submittedName>
        <fullName evidence="2">Uncharacterized protein</fullName>
    </submittedName>
</protein>
<dbReference type="AlphaFoldDB" id="A0A0G4EDA3"/>
<dbReference type="InParanoid" id="A0A0G4EDA3"/>
<gene>
    <name evidence="2" type="ORF">Vbra_20165</name>
</gene>
<dbReference type="PANTHER" id="PTHR38899:SF1">
    <property type="entry name" value="PROTEIN KINASE"/>
    <property type="match status" value="1"/>
</dbReference>
<evidence type="ECO:0000256" key="1">
    <source>
        <dbReference type="SAM" id="MobiDB-lite"/>
    </source>
</evidence>
<reference evidence="2 3" key="1">
    <citation type="submission" date="2014-11" db="EMBL/GenBank/DDBJ databases">
        <authorList>
            <person name="Zhu J."/>
            <person name="Qi W."/>
            <person name="Song R."/>
        </authorList>
    </citation>
    <scope>NUCLEOTIDE SEQUENCE [LARGE SCALE GENOMIC DNA]</scope>
</reference>
<evidence type="ECO:0000313" key="2">
    <source>
        <dbReference type="EMBL" id="CEL93332.1"/>
    </source>
</evidence>
<dbReference type="InterPro" id="IPR036412">
    <property type="entry name" value="HAD-like_sf"/>
</dbReference>
<feature type="region of interest" description="Disordered" evidence="1">
    <location>
        <begin position="269"/>
        <end position="342"/>
    </location>
</feature>
<dbReference type="Proteomes" id="UP000041254">
    <property type="component" value="Unassembled WGS sequence"/>
</dbReference>